<evidence type="ECO:0000313" key="1">
    <source>
        <dbReference type="EMBL" id="KAL2523745.1"/>
    </source>
</evidence>
<gene>
    <name evidence="1" type="ORF">Adt_08799</name>
</gene>
<comment type="caution">
    <text evidence="1">The sequence shown here is derived from an EMBL/GenBank/DDBJ whole genome shotgun (WGS) entry which is preliminary data.</text>
</comment>
<protein>
    <submittedName>
        <fullName evidence="1">Uncharacterized protein</fullName>
    </submittedName>
</protein>
<accession>A0ABD1UGR1</accession>
<proteinExistence type="predicted"/>
<evidence type="ECO:0000313" key="2">
    <source>
        <dbReference type="Proteomes" id="UP001604336"/>
    </source>
</evidence>
<name>A0ABD1UGR1_9LAMI</name>
<keyword evidence="2" id="KW-1185">Reference proteome</keyword>
<reference evidence="2" key="1">
    <citation type="submission" date="2024-07" db="EMBL/GenBank/DDBJ databases">
        <title>Two chromosome-level genome assemblies of Korean endemic species Abeliophyllum distichum and Forsythia ovata (Oleaceae).</title>
        <authorList>
            <person name="Jang H."/>
        </authorList>
    </citation>
    <scope>NUCLEOTIDE SEQUENCE [LARGE SCALE GENOMIC DNA]</scope>
</reference>
<sequence length="102" mass="10919">MSPIFQLPSKIFGGKRWNLSSKHCAPNSIQAGEISRGSFIGQQLGFSCFQSDARARVLLSHTGESLVGNDTVFCASGSLCGDEVWFKGCFGRQVAAAPARVH</sequence>
<dbReference type="EMBL" id="JBFOLK010000003">
    <property type="protein sequence ID" value="KAL2523745.1"/>
    <property type="molecule type" value="Genomic_DNA"/>
</dbReference>
<dbReference type="AlphaFoldDB" id="A0ABD1UGR1"/>
<organism evidence="1 2">
    <name type="scientific">Abeliophyllum distichum</name>
    <dbReference type="NCBI Taxonomy" id="126358"/>
    <lineage>
        <taxon>Eukaryota</taxon>
        <taxon>Viridiplantae</taxon>
        <taxon>Streptophyta</taxon>
        <taxon>Embryophyta</taxon>
        <taxon>Tracheophyta</taxon>
        <taxon>Spermatophyta</taxon>
        <taxon>Magnoliopsida</taxon>
        <taxon>eudicotyledons</taxon>
        <taxon>Gunneridae</taxon>
        <taxon>Pentapetalae</taxon>
        <taxon>asterids</taxon>
        <taxon>lamiids</taxon>
        <taxon>Lamiales</taxon>
        <taxon>Oleaceae</taxon>
        <taxon>Forsythieae</taxon>
        <taxon>Abeliophyllum</taxon>
    </lineage>
</organism>
<dbReference type="Proteomes" id="UP001604336">
    <property type="component" value="Unassembled WGS sequence"/>
</dbReference>